<name>A0ABS6XAJ7_9BACT</name>
<evidence type="ECO:0000259" key="1">
    <source>
        <dbReference type="Pfam" id="PF10099"/>
    </source>
</evidence>
<reference evidence="2 3" key="1">
    <citation type="submission" date="2021-07" db="EMBL/GenBank/DDBJ databases">
        <authorList>
            <person name="Kim M.K."/>
        </authorList>
    </citation>
    <scope>NUCLEOTIDE SEQUENCE [LARGE SCALE GENOMIC DNA]</scope>
    <source>
        <strain evidence="2 3">HLY7-15</strain>
    </source>
</reference>
<gene>
    <name evidence="2" type="ORF">KYK27_08075</name>
</gene>
<dbReference type="PANTHER" id="PTHR37461">
    <property type="entry name" value="ANTI-SIGMA-K FACTOR RSKA"/>
    <property type="match status" value="1"/>
</dbReference>
<dbReference type="InterPro" id="IPR018764">
    <property type="entry name" value="RskA_C"/>
</dbReference>
<dbReference type="Proteomes" id="UP000774935">
    <property type="component" value="Unassembled WGS sequence"/>
</dbReference>
<proteinExistence type="predicted"/>
<dbReference type="EMBL" id="JAHWXQ010000002">
    <property type="protein sequence ID" value="MBW3364996.1"/>
    <property type="molecule type" value="Genomic_DNA"/>
</dbReference>
<organism evidence="2 3">
    <name type="scientific">Pontibacter populi</name>
    <dbReference type="NCBI Taxonomy" id="890055"/>
    <lineage>
        <taxon>Bacteria</taxon>
        <taxon>Pseudomonadati</taxon>
        <taxon>Bacteroidota</taxon>
        <taxon>Cytophagia</taxon>
        <taxon>Cytophagales</taxon>
        <taxon>Hymenobacteraceae</taxon>
        <taxon>Pontibacter</taxon>
    </lineage>
</organism>
<comment type="caution">
    <text evidence="2">The sequence shown here is derived from an EMBL/GenBank/DDBJ whole genome shotgun (WGS) entry which is preliminary data.</text>
</comment>
<accession>A0ABS6XAJ7</accession>
<dbReference type="InterPro" id="IPR051474">
    <property type="entry name" value="Anti-sigma-K/W_factor"/>
</dbReference>
<dbReference type="PANTHER" id="PTHR37461:SF1">
    <property type="entry name" value="ANTI-SIGMA-K FACTOR RSKA"/>
    <property type="match status" value="1"/>
</dbReference>
<dbReference type="RefSeq" id="WP_199109525.1">
    <property type="nucleotide sequence ID" value="NZ_JAHWXQ010000002.1"/>
</dbReference>
<feature type="domain" description="Anti-sigma K factor RskA C-terminal" evidence="1">
    <location>
        <begin position="145"/>
        <end position="267"/>
    </location>
</feature>
<dbReference type="Pfam" id="PF10099">
    <property type="entry name" value="RskA_C"/>
    <property type="match status" value="1"/>
</dbReference>
<protein>
    <submittedName>
        <fullName evidence="2">Anti-sigma factor</fullName>
    </submittedName>
</protein>
<keyword evidence="3" id="KW-1185">Reference proteome</keyword>
<evidence type="ECO:0000313" key="2">
    <source>
        <dbReference type="EMBL" id="MBW3364996.1"/>
    </source>
</evidence>
<sequence length="277" mass="30790">MHNEEYIASGILELYAAGGLTPPEREEVEHRAATSPEIRLALDEACAVMESYASCYAISPRTELKDKIMQQIANPQKTEGTIISGEDIPVYTLPYPKEGNEGSAYKWMMAASIVFFLFSGWLSFHFYTKWQEAEQRLAGVIASEQLMAHNYRSTSFQLQQQETLLSILQNPDFKVIALHGVEAHPEAKMKVYWNAMQQQVYVDQGELPIPPAGKQYQLWALKDGKPIDAGMIDVSDGKAGLQQMKNISSTQTFAVTLEPAGGSKKPTLEKLTVLGNV</sequence>
<evidence type="ECO:0000313" key="3">
    <source>
        <dbReference type="Proteomes" id="UP000774935"/>
    </source>
</evidence>